<dbReference type="InterPro" id="IPR012001">
    <property type="entry name" value="Thiamin_PyroP_enz_TPP-bd_dom"/>
</dbReference>
<dbReference type="SUPFAM" id="SSF52467">
    <property type="entry name" value="DHS-like NAD/FAD-binding domain"/>
    <property type="match status" value="1"/>
</dbReference>
<evidence type="ECO:0000259" key="6">
    <source>
        <dbReference type="Pfam" id="PF02775"/>
    </source>
</evidence>
<feature type="domain" description="Thiamine pyrophosphate enzyme TPP-binding" evidence="6">
    <location>
        <begin position="484"/>
        <end position="616"/>
    </location>
</feature>
<dbReference type="GO" id="GO:0000287">
    <property type="term" value="F:magnesium ion binding"/>
    <property type="evidence" value="ECO:0007669"/>
    <property type="project" value="InterPro"/>
</dbReference>
<dbReference type="Pfam" id="PF00205">
    <property type="entry name" value="TPP_enzyme_M"/>
    <property type="match status" value="1"/>
</dbReference>
<feature type="region of interest" description="Disordered" evidence="4">
    <location>
        <begin position="1"/>
        <end position="21"/>
    </location>
</feature>
<sequence length="637" mass="67664">MPCGPDGGEALSQRPPPRHVRRPLPACNVEANTALAPAFARVTEPAQDAADLIVAALAALGVDYVFGVPGGAVEPLYNALARSARRGGPQAVVARNEQGAAYMADGYARETGRLGVCIATSGPGATNLITGVACAYDNHVPLLVITGQPPIRNFGRGALQESSCTGINTVAMFRPCTRYNSLVSHAEQLPTKLFNALMQAQRAPSGPSHLSIPVDILRQPLADGLEAPDFAGLLRRAPALVDLPAVRQLARLLFSARQPVWLIGDGCGEAANELMQLVRRTEGRFITTPDGKGFINPRHPSYRGVFGFGGHASAAELLQGEPDLVIALGTGFGEFSSGGWSTALLNSRLVHVDDSDENLMRSPMARLHVRGHIKSVCEQLIALLAPSHQGQEAQLLPFLHPQMARQAYEAMVDSPQALRGDSAPVKPQRLVASLGERCPPQTRFVADAGNSAAWAVHYLAPHDQRSARMPGGAFLPAGQERRMRSSSWLRVTMDFAPMGWAIGSAVGIALANRRCPVVCLTGDGSYLMNGQEITVAAELGLTVLYVVLNDGALGMVKHGQRLAGAEPIGFQLPQVDFAAMAAAMGIPGHVVRSTQDLDALDFGALLSRRGPTLLDVRIDGEEVPPMNLRMRTLGTAR</sequence>
<dbReference type="Pfam" id="PF02775">
    <property type="entry name" value="TPP_enzyme_C"/>
    <property type="match status" value="1"/>
</dbReference>
<dbReference type="GO" id="GO:0003984">
    <property type="term" value="F:acetolactate synthase activity"/>
    <property type="evidence" value="ECO:0007669"/>
    <property type="project" value="TreeGrafter"/>
</dbReference>
<dbReference type="InterPro" id="IPR011766">
    <property type="entry name" value="TPP_enzyme_TPP-bd"/>
</dbReference>
<dbReference type="Pfam" id="PF02776">
    <property type="entry name" value="TPP_enzyme_N"/>
    <property type="match status" value="1"/>
</dbReference>
<evidence type="ECO:0000256" key="1">
    <source>
        <dbReference type="ARBA" id="ARBA00007812"/>
    </source>
</evidence>
<dbReference type="GO" id="GO:0005948">
    <property type="term" value="C:acetolactate synthase complex"/>
    <property type="evidence" value="ECO:0007669"/>
    <property type="project" value="TreeGrafter"/>
</dbReference>
<dbReference type="SUPFAM" id="SSF52518">
    <property type="entry name" value="Thiamin diphosphate-binding fold (THDP-binding)"/>
    <property type="match status" value="2"/>
</dbReference>
<name>A0A9X4LHV1_9BURK</name>
<dbReference type="InterPro" id="IPR029035">
    <property type="entry name" value="DHS-like_NAD/FAD-binding_dom"/>
</dbReference>
<dbReference type="InterPro" id="IPR045229">
    <property type="entry name" value="TPP_enz"/>
</dbReference>
<dbReference type="GO" id="GO:0050660">
    <property type="term" value="F:flavin adenine dinucleotide binding"/>
    <property type="evidence" value="ECO:0007669"/>
    <property type="project" value="TreeGrafter"/>
</dbReference>
<proteinExistence type="inferred from homology"/>
<dbReference type="EMBL" id="SGUG01000022">
    <property type="protein sequence ID" value="MDG0863797.1"/>
    <property type="molecule type" value="Genomic_DNA"/>
</dbReference>
<comment type="caution">
    <text evidence="8">The sequence shown here is derived from an EMBL/GenBank/DDBJ whole genome shotgun (WGS) entry which is preliminary data.</text>
</comment>
<dbReference type="CDD" id="cd00568">
    <property type="entry name" value="TPP_enzymes"/>
    <property type="match status" value="1"/>
</dbReference>
<dbReference type="AlphaFoldDB" id="A0A9X4LHV1"/>
<keyword evidence="9" id="KW-1185">Reference proteome</keyword>
<dbReference type="Gene3D" id="3.40.50.1220">
    <property type="entry name" value="TPP-binding domain"/>
    <property type="match status" value="1"/>
</dbReference>
<reference evidence="8" key="1">
    <citation type="submission" date="2019-02" db="EMBL/GenBank/DDBJ databases">
        <title>Draft genome of the type strain Pelomonas aquatica CCUG 52575T.</title>
        <authorList>
            <person name="Gomila M."/>
            <person name="Lalucat J."/>
        </authorList>
    </citation>
    <scope>NUCLEOTIDE SEQUENCE</scope>
    <source>
        <strain evidence="8">CCUG 52575</strain>
    </source>
</reference>
<dbReference type="InterPro" id="IPR012000">
    <property type="entry name" value="Thiamin_PyroP_enz_cen_dom"/>
</dbReference>
<evidence type="ECO:0000256" key="2">
    <source>
        <dbReference type="ARBA" id="ARBA00023052"/>
    </source>
</evidence>
<evidence type="ECO:0000256" key="3">
    <source>
        <dbReference type="RuleBase" id="RU362132"/>
    </source>
</evidence>
<evidence type="ECO:0000259" key="7">
    <source>
        <dbReference type="Pfam" id="PF02776"/>
    </source>
</evidence>
<feature type="domain" description="Thiamine pyrophosphate enzyme central" evidence="5">
    <location>
        <begin position="246"/>
        <end position="380"/>
    </location>
</feature>
<protein>
    <submittedName>
        <fullName evidence="8">Thiamine pyrophosphate-binding protein</fullName>
    </submittedName>
</protein>
<dbReference type="CDD" id="cd07035">
    <property type="entry name" value="TPP_PYR_POX_like"/>
    <property type="match status" value="1"/>
</dbReference>
<dbReference type="Gene3D" id="3.40.50.970">
    <property type="match status" value="2"/>
</dbReference>
<evidence type="ECO:0000256" key="4">
    <source>
        <dbReference type="SAM" id="MobiDB-lite"/>
    </source>
</evidence>
<feature type="domain" description="Thiamine pyrophosphate enzyme N-terminal TPP-binding" evidence="7">
    <location>
        <begin position="48"/>
        <end position="161"/>
    </location>
</feature>
<evidence type="ECO:0000313" key="8">
    <source>
        <dbReference type="EMBL" id="MDG0863797.1"/>
    </source>
</evidence>
<dbReference type="FunFam" id="3.40.50.970:FF:000007">
    <property type="entry name" value="Acetolactate synthase"/>
    <property type="match status" value="1"/>
</dbReference>
<keyword evidence="2 3" id="KW-0786">Thiamine pyrophosphate</keyword>
<dbReference type="PANTHER" id="PTHR18968:SF167">
    <property type="entry name" value="ACETOLACTATE SYNTHASE LARGE SUBUNIT ILVB2-RELATED"/>
    <property type="match status" value="1"/>
</dbReference>
<dbReference type="GO" id="GO:0009097">
    <property type="term" value="P:isoleucine biosynthetic process"/>
    <property type="evidence" value="ECO:0007669"/>
    <property type="project" value="TreeGrafter"/>
</dbReference>
<dbReference type="Proteomes" id="UP001152766">
    <property type="component" value="Unassembled WGS sequence"/>
</dbReference>
<comment type="similarity">
    <text evidence="1 3">Belongs to the TPP enzyme family.</text>
</comment>
<dbReference type="PANTHER" id="PTHR18968">
    <property type="entry name" value="THIAMINE PYROPHOSPHATE ENZYMES"/>
    <property type="match status" value="1"/>
</dbReference>
<evidence type="ECO:0000313" key="9">
    <source>
        <dbReference type="Proteomes" id="UP001152766"/>
    </source>
</evidence>
<dbReference type="InterPro" id="IPR029061">
    <property type="entry name" value="THDP-binding"/>
</dbReference>
<organism evidence="8 9">
    <name type="scientific">Pelomonas aquatica</name>
    <dbReference type="NCBI Taxonomy" id="431058"/>
    <lineage>
        <taxon>Bacteria</taxon>
        <taxon>Pseudomonadati</taxon>
        <taxon>Pseudomonadota</taxon>
        <taxon>Betaproteobacteria</taxon>
        <taxon>Burkholderiales</taxon>
        <taxon>Sphaerotilaceae</taxon>
        <taxon>Roseateles</taxon>
    </lineage>
</organism>
<dbReference type="GO" id="GO:0030976">
    <property type="term" value="F:thiamine pyrophosphate binding"/>
    <property type="evidence" value="ECO:0007669"/>
    <property type="project" value="InterPro"/>
</dbReference>
<gene>
    <name evidence="8" type="ORF">EXJ73_15145</name>
</gene>
<dbReference type="GO" id="GO:0009099">
    <property type="term" value="P:L-valine biosynthetic process"/>
    <property type="evidence" value="ECO:0007669"/>
    <property type="project" value="TreeGrafter"/>
</dbReference>
<evidence type="ECO:0000259" key="5">
    <source>
        <dbReference type="Pfam" id="PF00205"/>
    </source>
</evidence>
<accession>A0A9X4LHV1</accession>